<dbReference type="AlphaFoldDB" id="A0A3M2W6Q8"/>
<proteinExistence type="predicted"/>
<evidence type="ECO:0000313" key="1">
    <source>
        <dbReference type="EMBL" id="RML47209.1"/>
    </source>
</evidence>
<gene>
    <name evidence="1" type="ORF">ALQ95_101589</name>
</gene>
<reference evidence="1 2" key="1">
    <citation type="submission" date="2018-08" db="EMBL/GenBank/DDBJ databases">
        <title>Recombination of ecologically and evolutionarily significant loci maintains genetic cohesion in the Pseudomonas syringae species complex.</title>
        <authorList>
            <person name="Dillon M."/>
            <person name="Thakur S."/>
            <person name="Almeida R.N.D."/>
            <person name="Weir B.S."/>
            <person name="Guttman D.S."/>
        </authorList>
    </citation>
    <scope>NUCLEOTIDE SEQUENCE [LARGE SCALE GENOMIC DNA]</scope>
    <source>
        <strain evidence="1 2">ICMP 3883</strain>
    </source>
</reference>
<sequence length="301" mass="33487">MSPRCTCGRICASDQQPGVPRYFFPSRTVGSLQRRPGPQGNFSDFSGHAQAYWKAVPEPGAVADIEPHVAYIVATRHKTLIGGANHKVQAFDHSAVGVPGQLQPHACSSGVRRTGRAVFEKYDGRVQRRTDERSGQVRAFMAKRRSSLIRYTCYHDPIGPLLQNNVLIDQHAHAQTLEFGDPLVCVEVILVVSRYCDDAQRSGQSAQRSHVVFPGFDGAVDKVSRDENCIGVERISARHDAFDPFFLKQATDMQVSQLHDPQPVQRPWQVLDRDVDAPHLGKLSRLVDAHCRQQQCCHCDG</sequence>
<organism evidence="1 2">
    <name type="scientific">Pseudomonas syringae pv. ribicola</name>
    <dbReference type="NCBI Taxonomy" id="55398"/>
    <lineage>
        <taxon>Bacteria</taxon>
        <taxon>Pseudomonadati</taxon>
        <taxon>Pseudomonadota</taxon>
        <taxon>Gammaproteobacteria</taxon>
        <taxon>Pseudomonadales</taxon>
        <taxon>Pseudomonadaceae</taxon>
        <taxon>Pseudomonas</taxon>
    </lineage>
</organism>
<protein>
    <submittedName>
        <fullName evidence="1">Uncharacterized protein</fullName>
    </submittedName>
</protein>
<name>A0A3M2W6Q8_PSESI</name>
<dbReference type="EMBL" id="RBNR01000029">
    <property type="protein sequence ID" value="RML47209.1"/>
    <property type="molecule type" value="Genomic_DNA"/>
</dbReference>
<comment type="caution">
    <text evidence="1">The sequence shown here is derived from an EMBL/GenBank/DDBJ whole genome shotgun (WGS) entry which is preliminary data.</text>
</comment>
<dbReference type="Proteomes" id="UP000280292">
    <property type="component" value="Unassembled WGS sequence"/>
</dbReference>
<evidence type="ECO:0000313" key="2">
    <source>
        <dbReference type="Proteomes" id="UP000280292"/>
    </source>
</evidence>
<accession>A0A3M2W6Q8</accession>